<dbReference type="PANTHER" id="PTHR33202:SF7">
    <property type="entry name" value="FERRIC UPTAKE REGULATION PROTEIN"/>
    <property type="match status" value="1"/>
</dbReference>
<dbReference type="Proteomes" id="UP000002030">
    <property type="component" value="Chromosome"/>
</dbReference>
<dbReference type="PANTHER" id="PTHR33202">
    <property type="entry name" value="ZINC UPTAKE REGULATION PROTEIN"/>
    <property type="match status" value="1"/>
</dbReference>
<feature type="binding site" evidence="7">
    <location>
        <position position="105"/>
    </location>
    <ligand>
        <name>Zn(2+)</name>
        <dbReference type="ChEBI" id="CHEBI:29105"/>
    </ligand>
</feature>
<gene>
    <name evidence="9" type="ordered locus">Taci_0396</name>
</gene>
<dbReference type="GO" id="GO:0000976">
    <property type="term" value="F:transcription cis-regulatory region binding"/>
    <property type="evidence" value="ECO:0007669"/>
    <property type="project" value="TreeGrafter"/>
</dbReference>
<comment type="cofactor">
    <cofactor evidence="8">
        <name>Mn(2+)</name>
        <dbReference type="ChEBI" id="CHEBI:29035"/>
    </cofactor>
    <cofactor evidence="8">
        <name>Fe(2+)</name>
        <dbReference type="ChEBI" id="CHEBI:29033"/>
    </cofactor>
    <text evidence="8">Binds 1 Mn(2+) or Fe(2+) ion per subunit.</text>
</comment>
<proteinExistence type="inferred from homology"/>
<dbReference type="KEGG" id="tai:Taci_0396"/>
<dbReference type="GO" id="GO:1900376">
    <property type="term" value="P:regulation of secondary metabolite biosynthetic process"/>
    <property type="evidence" value="ECO:0007669"/>
    <property type="project" value="TreeGrafter"/>
</dbReference>
<reference evidence="9 10" key="1">
    <citation type="journal article" date="2009" name="Stand. Genomic Sci.">
        <title>Complete genome sequence of Thermanaerovibrio acidaminovorans type strain (Su883).</title>
        <authorList>
            <person name="Chovatia M."/>
            <person name="Sikorski J."/>
            <person name="Schroder M."/>
            <person name="Lapidus A."/>
            <person name="Nolan M."/>
            <person name="Tice H."/>
            <person name="Glavina Del Rio T."/>
            <person name="Copeland A."/>
            <person name="Cheng J.F."/>
            <person name="Lucas S."/>
            <person name="Chen F."/>
            <person name="Bruce D."/>
            <person name="Goodwin L."/>
            <person name="Pitluck S."/>
            <person name="Ivanova N."/>
            <person name="Mavromatis K."/>
            <person name="Ovchinnikova G."/>
            <person name="Pati A."/>
            <person name="Chen A."/>
            <person name="Palaniappan K."/>
            <person name="Land M."/>
            <person name="Hauser L."/>
            <person name="Chang Y.J."/>
            <person name="Jeffries C.D."/>
            <person name="Chain P."/>
            <person name="Saunders E."/>
            <person name="Detter J.C."/>
            <person name="Brettin T."/>
            <person name="Rohde M."/>
            <person name="Goker M."/>
            <person name="Spring S."/>
            <person name="Bristow J."/>
            <person name="Markowitz V."/>
            <person name="Hugenholtz P."/>
            <person name="Kyrpides N.C."/>
            <person name="Klenk H.P."/>
            <person name="Eisen J.A."/>
        </authorList>
    </citation>
    <scope>NUCLEOTIDE SEQUENCE [LARGE SCALE GENOMIC DNA]</scope>
    <source>
        <strain evidence="10">ATCC 49978 / DSM 6589 / Su883</strain>
    </source>
</reference>
<dbReference type="HOGENOM" id="CLU_096072_3_1_0"/>
<evidence type="ECO:0000256" key="8">
    <source>
        <dbReference type="PIRSR" id="PIRSR602481-2"/>
    </source>
</evidence>
<feature type="binding site" evidence="7">
    <location>
        <position position="146"/>
    </location>
    <ligand>
        <name>Zn(2+)</name>
        <dbReference type="ChEBI" id="CHEBI:29105"/>
    </ligand>
</feature>
<accession>D1B8N0</accession>
<feature type="binding site" evidence="7">
    <location>
        <position position="149"/>
    </location>
    <ligand>
        <name>Zn(2+)</name>
        <dbReference type="ChEBI" id="CHEBI:29105"/>
    </ligand>
</feature>
<keyword evidence="10" id="KW-1185">Reference proteome</keyword>
<evidence type="ECO:0000256" key="2">
    <source>
        <dbReference type="ARBA" id="ARBA00022491"/>
    </source>
</evidence>
<organism evidence="9 10">
    <name type="scientific">Thermanaerovibrio acidaminovorans (strain ATCC 49978 / DSM 6589 / Su883)</name>
    <name type="common">Selenomonas acidaminovorans</name>
    <dbReference type="NCBI Taxonomy" id="525903"/>
    <lineage>
        <taxon>Bacteria</taxon>
        <taxon>Thermotogati</taxon>
        <taxon>Synergistota</taxon>
        <taxon>Synergistia</taxon>
        <taxon>Synergistales</taxon>
        <taxon>Synergistaceae</taxon>
        <taxon>Thermanaerovibrio</taxon>
    </lineage>
</organism>
<dbReference type="GO" id="GO:0008270">
    <property type="term" value="F:zinc ion binding"/>
    <property type="evidence" value="ECO:0007669"/>
    <property type="project" value="TreeGrafter"/>
</dbReference>
<dbReference type="STRING" id="525903.Taci_0396"/>
<dbReference type="Gene3D" id="1.10.10.10">
    <property type="entry name" value="Winged helix-like DNA-binding domain superfamily/Winged helix DNA-binding domain"/>
    <property type="match status" value="1"/>
</dbReference>
<dbReference type="SUPFAM" id="SSF46785">
    <property type="entry name" value="Winged helix' DNA-binding domain"/>
    <property type="match status" value="1"/>
</dbReference>
<keyword evidence="8" id="KW-0408">Iron</keyword>
<evidence type="ECO:0000256" key="3">
    <source>
        <dbReference type="ARBA" id="ARBA00022833"/>
    </source>
</evidence>
<comment type="similarity">
    <text evidence="1">Belongs to the Fur family.</text>
</comment>
<evidence type="ECO:0000313" key="9">
    <source>
        <dbReference type="EMBL" id="ACZ18633.1"/>
    </source>
</evidence>
<feature type="binding site" evidence="8">
    <location>
        <position position="122"/>
    </location>
    <ligand>
        <name>Fe cation</name>
        <dbReference type="ChEBI" id="CHEBI:24875"/>
    </ligand>
</feature>
<dbReference type="EMBL" id="CP001818">
    <property type="protein sequence ID" value="ACZ18633.1"/>
    <property type="molecule type" value="Genomic_DNA"/>
</dbReference>
<evidence type="ECO:0000256" key="7">
    <source>
        <dbReference type="PIRSR" id="PIRSR602481-1"/>
    </source>
</evidence>
<dbReference type="OrthoDB" id="8659436at2"/>
<keyword evidence="2" id="KW-0678">Repressor</keyword>
<evidence type="ECO:0000256" key="4">
    <source>
        <dbReference type="ARBA" id="ARBA00023015"/>
    </source>
</evidence>
<evidence type="ECO:0000256" key="6">
    <source>
        <dbReference type="ARBA" id="ARBA00023163"/>
    </source>
</evidence>
<comment type="cofactor">
    <cofactor evidence="7">
        <name>Zn(2+)</name>
        <dbReference type="ChEBI" id="CHEBI:29105"/>
    </cofactor>
    <text evidence="7">Binds 1 zinc ion per subunit.</text>
</comment>
<dbReference type="Pfam" id="PF01475">
    <property type="entry name" value="FUR"/>
    <property type="match status" value="1"/>
</dbReference>
<dbReference type="InterPro" id="IPR043135">
    <property type="entry name" value="Fur_C"/>
</dbReference>
<evidence type="ECO:0000313" key="10">
    <source>
        <dbReference type="Proteomes" id="UP000002030"/>
    </source>
</evidence>
<keyword evidence="7" id="KW-0479">Metal-binding</keyword>
<dbReference type="eggNOG" id="COG0735">
    <property type="taxonomic scope" value="Bacteria"/>
</dbReference>
<evidence type="ECO:0000256" key="5">
    <source>
        <dbReference type="ARBA" id="ARBA00023125"/>
    </source>
</evidence>
<dbReference type="Gene3D" id="3.30.1490.190">
    <property type="match status" value="1"/>
</dbReference>
<protein>
    <submittedName>
        <fullName evidence="9">Ferric uptake regulator, Fur family</fullName>
    </submittedName>
</protein>
<keyword evidence="6" id="KW-0804">Transcription</keyword>
<name>D1B8N0_THEAS</name>
<sequence length="175" mass="19774">MAEGARGDLRQRTERYLEALARKGCRRTGPRRLIIETLLESQGEHLSAREIMERVQSKDPSVGFATVYRTLMVLSQVGLVHAVDRGEGFSRFHLAEGGTHLYVLCSRCGRIQHLDDQEAKVEALRDWAGKVGYRLMPQTIQILGICPQCGDDPPPEGIDHRYVSCCGRRRRRCTP</sequence>
<feature type="binding site" evidence="7">
    <location>
        <position position="108"/>
    </location>
    <ligand>
        <name>Zn(2+)</name>
        <dbReference type="ChEBI" id="CHEBI:29105"/>
    </ligand>
</feature>
<dbReference type="AlphaFoldDB" id="D1B8N0"/>
<dbReference type="InterPro" id="IPR036388">
    <property type="entry name" value="WH-like_DNA-bd_sf"/>
</dbReference>
<dbReference type="GO" id="GO:0045892">
    <property type="term" value="P:negative regulation of DNA-templated transcription"/>
    <property type="evidence" value="ECO:0007669"/>
    <property type="project" value="TreeGrafter"/>
</dbReference>
<dbReference type="InterPro" id="IPR036390">
    <property type="entry name" value="WH_DNA-bd_sf"/>
</dbReference>
<keyword evidence="4" id="KW-0805">Transcription regulation</keyword>
<keyword evidence="3 7" id="KW-0862">Zinc</keyword>
<dbReference type="CDD" id="cd07153">
    <property type="entry name" value="Fur_like"/>
    <property type="match status" value="1"/>
</dbReference>
<keyword evidence="5" id="KW-0238">DNA-binding</keyword>
<evidence type="ECO:0000256" key="1">
    <source>
        <dbReference type="ARBA" id="ARBA00007957"/>
    </source>
</evidence>
<dbReference type="GO" id="GO:0003700">
    <property type="term" value="F:DNA-binding transcription factor activity"/>
    <property type="evidence" value="ECO:0007669"/>
    <property type="project" value="InterPro"/>
</dbReference>
<dbReference type="EnsemblBacteria" id="ACZ18633">
    <property type="protein sequence ID" value="ACZ18633"/>
    <property type="gene ID" value="Taci_0396"/>
</dbReference>
<dbReference type="InterPro" id="IPR002481">
    <property type="entry name" value="FUR"/>
</dbReference>
<dbReference type="RefSeq" id="WP_012869149.1">
    <property type="nucleotide sequence ID" value="NC_013522.1"/>
</dbReference>